<dbReference type="PANTHER" id="PTHR12835">
    <property type="entry name" value="BIOTIN PROTEIN LIGASE"/>
    <property type="match status" value="1"/>
</dbReference>
<dbReference type="Pfam" id="PF03099">
    <property type="entry name" value="BPL_LplA_LipB"/>
    <property type="match status" value="1"/>
</dbReference>
<evidence type="ECO:0000313" key="5">
    <source>
        <dbReference type="Proteomes" id="UP000054270"/>
    </source>
</evidence>
<dbReference type="OMA" id="QEYYRHW"/>
<dbReference type="InterPro" id="IPR045864">
    <property type="entry name" value="aa-tRNA-synth_II/BPL/LPL"/>
</dbReference>
<sequence>MLDKNPKLLARLPAPLLSIGSHQLAGRGRGSNVWLSPAGCLMMSLTLRVSLTEFPASKLVFVQYLFALAVAEACRTQNILGGKEGQKVRLKWPNDLYVATGPSKMDLRKIGGVLVSTNFFAGKVDIVIGCGINILNPPPITSLVQLQPESRKTLSMERSAAAIMAKFEEMWTAFVRGGGSFAPFVDLYLQRWLHSDQLVTLTTTKPPTAVRITGITLDHGLLRTLPERAGMPRHSTGDDDYIDLQPDGNSFDLMANLIKTKA</sequence>
<dbReference type="GO" id="GO:0005737">
    <property type="term" value="C:cytoplasm"/>
    <property type="evidence" value="ECO:0007669"/>
    <property type="project" value="TreeGrafter"/>
</dbReference>
<reference evidence="5" key="1">
    <citation type="submission" date="2014-04" db="EMBL/GenBank/DDBJ databases">
        <title>Evolutionary Origins and Diversification of the Mycorrhizal Mutualists.</title>
        <authorList>
            <consortium name="DOE Joint Genome Institute"/>
            <consortium name="Mycorrhizal Genomics Consortium"/>
            <person name="Kohler A."/>
            <person name="Kuo A."/>
            <person name="Nagy L.G."/>
            <person name="Floudas D."/>
            <person name="Copeland A."/>
            <person name="Barry K.W."/>
            <person name="Cichocki N."/>
            <person name="Veneault-Fourrey C."/>
            <person name="LaButti K."/>
            <person name="Lindquist E.A."/>
            <person name="Lipzen A."/>
            <person name="Lundell T."/>
            <person name="Morin E."/>
            <person name="Murat C."/>
            <person name="Riley R."/>
            <person name="Ohm R."/>
            <person name="Sun H."/>
            <person name="Tunlid A."/>
            <person name="Henrissat B."/>
            <person name="Grigoriev I.V."/>
            <person name="Hibbett D.S."/>
            <person name="Martin F."/>
        </authorList>
    </citation>
    <scope>NUCLEOTIDE SEQUENCE [LARGE SCALE GENOMIC DNA]</scope>
    <source>
        <strain evidence="5">FD-334 SS-4</strain>
    </source>
</reference>
<dbReference type="EMBL" id="KN817540">
    <property type="protein sequence ID" value="KJA23816.1"/>
    <property type="molecule type" value="Genomic_DNA"/>
</dbReference>
<evidence type="ECO:0000259" key="3">
    <source>
        <dbReference type="PROSITE" id="PS51733"/>
    </source>
</evidence>
<dbReference type="Gene3D" id="3.30.930.10">
    <property type="entry name" value="Bira Bifunctional Protein, Domain 2"/>
    <property type="match status" value="1"/>
</dbReference>
<evidence type="ECO:0000256" key="1">
    <source>
        <dbReference type="ARBA" id="ARBA00009934"/>
    </source>
</evidence>
<dbReference type="Proteomes" id="UP000054270">
    <property type="component" value="Unassembled WGS sequence"/>
</dbReference>
<dbReference type="PANTHER" id="PTHR12835:SF5">
    <property type="entry name" value="BIOTIN--PROTEIN LIGASE"/>
    <property type="match status" value="1"/>
</dbReference>
<proteinExistence type="inferred from homology"/>
<dbReference type="InterPro" id="IPR004408">
    <property type="entry name" value="Biotin_CoA_COase_ligase"/>
</dbReference>
<dbReference type="AlphaFoldDB" id="A0A0D2P597"/>
<evidence type="ECO:0000313" key="4">
    <source>
        <dbReference type="EMBL" id="KJA23816.1"/>
    </source>
</evidence>
<keyword evidence="2" id="KW-0436">Ligase</keyword>
<dbReference type="GO" id="GO:0004077">
    <property type="term" value="F:biotin--[biotin carboxyl-carrier protein] ligase activity"/>
    <property type="evidence" value="ECO:0007669"/>
    <property type="project" value="InterPro"/>
</dbReference>
<comment type="similarity">
    <text evidence="1">Belongs to the biotin--protein ligase family.</text>
</comment>
<protein>
    <recommendedName>
        <fullName evidence="3">BPL/LPL catalytic domain-containing protein</fullName>
    </recommendedName>
</protein>
<organism evidence="4 5">
    <name type="scientific">Hypholoma sublateritium (strain FD-334 SS-4)</name>
    <dbReference type="NCBI Taxonomy" id="945553"/>
    <lineage>
        <taxon>Eukaryota</taxon>
        <taxon>Fungi</taxon>
        <taxon>Dikarya</taxon>
        <taxon>Basidiomycota</taxon>
        <taxon>Agaricomycotina</taxon>
        <taxon>Agaricomycetes</taxon>
        <taxon>Agaricomycetidae</taxon>
        <taxon>Agaricales</taxon>
        <taxon>Agaricineae</taxon>
        <taxon>Strophariaceae</taxon>
        <taxon>Hypholoma</taxon>
    </lineage>
</organism>
<evidence type="ECO:0000256" key="2">
    <source>
        <dbReference type="ARBA" id="ARBA00022598"/>
    </source>
</evidence>
<dbReference type="InterPro" id="IPR004143">
    <property type="entry name" value="BPL_LPL_catalytic"/>
</dbReference>
<accession>A0A0D2P597</accession>
<dbReference type="PROSITE" id="PS51733">
    <property type="entry name" value="BPL_LPL_CATALYTIC"/>
    <property type="match status" value="1"/>
</dbReference>
<dbReference type="NCBIfam" id="TIGR00121">
    <property type="entry name" value="birA_ligase"/>
    <property type="match status" value="1"/>
</dbReference>
<dbReference type="OrthoDB" id="10250105at2759"/>
<gene>
    <name evidence="4" type="ORF">HYPSUDRAFT_39297</name>
</gene>
<dbReference type="SUPFAM" id="SSF55681">
    <property type="entry name" value="Class II aaRS and biotin synthetases"/>
    <property type="match status" value="1"/>
</dbReference>
<feature type="domain" description="BPL/LPL catalytic" evidence="3">
    <location>
        <begin position="1"/>
        <end position="175"/>
    </location>
</feature>
<dbReference type="STRING" id="945553.A0A0D2P597"/>
<dbReference type="CDD" id="cd16442">
    <property type="entry name" value="BPL"/>
    <property type="match status" value="1"/>
</dbReference>
<keyword evidence="5" id="KW-1185">Reference proteome</keyword>
<name>A0A0D2P597_HYPSF</name>